<keyword evidence="3" id="KW-0963">Cytoplasm</keyword>
<dbReference type="InterPro" id="IPR026983">
    <property type="entry name" value="DHC"/>
</dbReference>
<reference evidence="11 12" key="1">
    <citation type="journal article" date="2020" name="Nature">
        <title>Six reference-quality genomes reveal evolution of bat adaptations.</title>
        <authorList>
            <person name="Jebb D."/>
            <person name="Huang Z."/>
            <person name="Pippel M."/>
            <person name="Hughes G.M."/>
            <person name="Lavrichenko K."/>
            <person name="Devanna P."/>
            <person name="Winkler S."/>
            <person name="Jermiin L.S."/>
            <person name="Skirmuntt E.C."/>
            <person name="Katzourakis A."/>
            <person name="Burkitt-Gray L."/>
            <person name="Ray D.A."/>
            <person name="Sullivan K.A.M."/>
            <person name="Roscito J.G."/>
            <person name="Kirilenko B.M."/>
            <person name="Davalos L.M."/>
            <person name="Corthals A.P."/>
            <person name="Power M.L."/>
            <person name="Jones G."/>
            <person name="Ransome R.D."/>
            <person name="Dechmann D.K.N."/>
            <person name="Locatelli A.G."/>
            <person name="Puechmaille S.J."/>
            <person name="Fedrigo O."/>
            <person name="Jarvis E.D."/>
            <person name="Hiller M."/>
            <person name="Vernes S.C."/>
            <person name="Myers E.W."/>
            <person name="Teeling E.C."/>
        </authorList>
    </citation>
    <scope>NUCLEOTIDE SEQUENCE [LARGE SCALE GENOMIC DNA]</scope>
    <source>
        <strain evidence="11">Bat1K_MPI-CBG_1</strain>
    </source>
</reference>
<evidence type="ECO:0000256" key="3">
    <source>
        <dbReference type="ARBA" id="ARBA00022490"/>
    </source>
</evidence>
<keyword evidence="6" id="KW-0969">Cilium</keyword>
<organism evidence="11 12">
    <name type="scientific">Phyllostomus discolor</name>
    <name type="common">pale spear-nosed bat</name>
    <dbReference type="NCBI Taxonomy" id="89673"/>
    <lineage>
        <taxon>Eukaryota</taxon>
        <taxon>Metazoa</taxon>
        <taxon>Chordata</taxon>
        <taxon>Craniata</taxon>
        <taxon>Vertebrata</taxon>
        <taxon>Euteleostomi</taxon>
        <taxon>Mammalia</taxon>
        <taxon>Eutheria</taxon>
        <taxon>Laurasiatheria</taxon>
        <taxon>Chiroptera</taxon>
        <taxon>Yangochiroptera</taxon>
        <taxon>Phyllostomidae</taxon>
        <taxon>Phyllostominae</taxon>
        <taxon>Phyllostomus</taxon>
    </lineage>
</organism>
<evidence type="ECO:0000256" key="4">
    <source>
        <dbReference type="ARBA" id="ARBA00022741"/>
    </source>
</evidence>
<evidence type="ECO:0000259" key="9">
    <source>
        <dbReference type="Pfam" id="PF18198"/>
    </source>
</evidence>
<dbReference type="GO" id="GO:0007018">
    <property type="term" value="P:microtubule-based movement"/>
    <property type="evidence" value="ECO:0007669"/>
    <property type="project" value="InterPro"/>
</dbReference>
<accession>A0A833Y7G5</accession>
<evidence type="ECO:0000256" key="7">
    <source>
        <dbReference type="ARBA" id="ARBA00023212"/>
    </source>
</evidence>
<proteinExistence type="predicted"/>
<evidence type="ECO:0000259" key="10">
    <source>
        <dbReference type="Pfam" id="PF18199"/>
    </source>
</evidence>
<dbReference type="InterPro" id="IPR041658">
    <property type="entry name" value="AAA_lid_11"/>
</dbReference>
<dbReference type="GO" id="GO:0005929">
    <property type="term" value="C:cilium"/>
    <property type="evidence" value="ECO:0007669"/>
    <property type="project" value="UniProtKB-SubCell"/>
</dbReference>
<comment type="subcellular location">
    <subcellularLocation>
        <location evidence="1">Cell projection</location>
        <location evidence="1">Cilium</location>
    </subcellularLocation>
    <subcellularLocation>
        <location evidence="2">Cytoplasm</location>
        <location evidence="2">Cytoskeleton</location>
    </subcellularLocation>
</comment>
<evidence type="ECO:0000313" key="11">
    <source>
        <dbReference type="EMBL" id="KAF6073227.1"/>
    </source>
</evidence>
<gene>
    <name evidence="11" type="ORF">HJG60_003930</name>
</gene>
<keyword evidence="8" id="KW-0966">Cell projection</keyword>
<evidence type="ECO:0000256" key="5">
    <source>
        <dbReference type="ARBA" id="ARBA00023054"/>
    </source>
</evidence>
<feature type="domain" description="Dynein heavy chain AAA lid" evidence="9">
    <location>
        <begin position="83"/>
        <end position="222"/>
    </location>
</feature>
<evidence type="ECO:0000256" key="1">
    <source>
        <dbReference type="ARBA" id="ARBA00004138"/>
    </source>
</evidence>
<dbReference type="GO" id="GO:0051959">
    <property type="term" value="F:dynein light intermediate chain binding"/>
    <property type="evidence" value="ECO:0007669"/>
    <property type="project" value="InterPro"/>
</dbReference>
<evidence type="ECO:0000256" key="8">
    <source>
        <dbReference type="ARBA" id="ARBA00023273"/>
    </source>
</evidence>
<dbReference type="Gene3D" id="3.40.50.300">
    <property type="entry name" value="P-loop containing nucleotide triphosphate hydrolases"/>
    <property type="match status" value="1"/>
</dbReference>
<dbReference type="Pfam" id="PF18198">
    <property type="entry name" value="AAA_lid_11"/>
    <property type="match status" value="1"/>
</dbReference>
<evidence type="ECO:0000256" key="2">
    <source>
        <dbReference type="ARBA" id="ARBA00004245"/>
    </source>
</evidence>
<feature type="domain" description="Dynein heavy chain C-terminal" evidence="10">
    <location>
        <begin position="229"/>
        <end position="626"/>
    </location>
</feature>
<sequence length="631" mass="72207">MPKLCAIVESLGSPVVPVDPEFRLWLGSESDTSFPIAILQKSLKVTVEKPIGLKSNLLKMFGYSGSGEVTEEIFEKPDCGPWWKKLLFGLCFFNAVVNERRKYGIFGWNIDCEFSSSDFKVAVMMLENALMQQPTVPWRMLRCQIGDVIYGGRVTEPRDQQNLSSLLHRFCNPDVLRDDFSFSSEEPCQPMPKSARMKDYVCLIQALPDDDPHELLGLHPEAMRGFKETQSQNFIDHLMALQPRATPASLMISQEKSEDELLMGIVSDLLKRLPLTVEKEENTGTQSTLKGLMSSPFWEFLYKNAKGHDPLIHCVLLAFLKQEMERFDKLLFVIHESLKDLQLAIKGEIVLSQELEETQESLLKSAVPPLWQKYAYKSCKPLSSWVNDLIQRLNFFNTWAKMAFGEIHHRYLRFIAVWKRAVPSLHPDPRRPVEEERDFLGGFPARYWLPAFFFPQAFLTAVLQDYGRSQGLSMDTLAFTHHVVSDTTECNEEELSIITQKQLNIVRRAFKARDSTHIGVHVFGLFIEGARWNHGEKVLEDSLPQELCCDFPEIHFLPTKISTDTPDPSHQADSELYTFECPVYQTPERLRTLTSAGLPSNLLTWVCLPTKKPPSHWITMQAALLCEKNEQ</sequence>
<dbReference type="PANTHER" id="PTHR22878">
    <property type="entry name" value="DYNEIN HEAVY CHAIN 6, AXONEMAL-LIKE-RELATED"/>
    <property type="match status" value="1"/>
</dbReference>
<dbReference type="PANTHER" id="PTHR22878:SF64">
    <property type="entry name" value="DYNEIN AXONEMAL HEAVY CHAIN 14"/>
    <property type="match status" value="1"/>
</dbReference>
<dbReference type="FunFam" id="3.10.490.20:FF:000005">
    <property type="entry name" value="Dynein axonemal heavy chain 6"/>
    <property type="match status" value="1"/>
</dbReference>
<dbReference type="EMBL" id="JABVXQ010000016">
    <property type="protein sequence ID" value="KAF6073227.1"/>
    <property type="molecule type" value="Genomic_DNA"/>
</dbReference>
<dbReference type="Gene3D" id="1.20.1270.280">
    <property type="match status" value="1"/>
</dbReference>
<dbReference type="InterPro" id="IPR027417">
    <property type="entry name" value="P-loop_NTPase"/>
</dbReference>
<keyword evidence="5" id="KW-0175">Coiled coil</keyword>
<keyword evidence="4" id="KW-0547">Nucleotide-binding</keyword>
<dbReference type="Gene3D" id="1.10.8.720">
    <property type="entry name" value="Region D6 of dynein motor"/>
    <property type="match status" value="1"/>
</dbReference>
<evidence type="ECO:0000256" key="6">
    <source>
        <dbReference type="ARBA" id="ARBA00023069"/>
    </source>
</evidence>
<dbReference type="AlphaFoldDB" id="A0A833Y7G5"/>
<comment type="caution">
    <text evidence="11">The sequence shown here is derived from an EMBL/GenBank/DDBJ whole genome shotgun (WGS) entry which is preliminary data.</text>
</comment>
<dbReference type="Pfam" id="PF18199">
    <property type="entry name" value="Dynein_C"/>
    <property type="match status" value="1"/>
</dbReference>
<name>A0A833Y7G5_9CHIR</name>
<dbReference type="Gene3D" id="3.10.490.20">
    <property type="match status" value="1"/>
</dbReference>
<evidence type="ECO:0000313" key="12">
    <source>
        <dbReference type="Proteomes" id="UP000664940"/>
    </source>
</evidence>
<keyword evidence="7" id="KW-0206">Cytoskeleton</keyword>
<dbReference type="GO" id="GO:0030286">
    <property type="term" value="C:dynein complex"/>
    <property type="evidence" value="ECO:0007669"/>
    <property type="project" value="InterPro"/>
</dbReference>
<dbReference type="GO" id="GO:0000166">
    <property type="term" value="F:nucleotide binding"/>
    <property type="evidence" value="ECO:0007669"/>
    <property type="project" value="UniProtKB-KW"/>
</dbReference>
<dbReference type="InterPro" id="IPR043160">
    <property type="entry name" value="Dynein_C_barrel"/>
</dbReference>
<protein>
    <submittedName>
        <fullName evidence="11">Dynein axonemal heavy chain 14</fullName>
    </submittedName>
</protein>
<dbReference type="InterPro" id="IPR042219">
    <property type="entry name" value="AAA_lid_11_sf"/>
</dbReference>
<dbReference type="Proteomes" id="UP000664940">
    <property type="component" value="Unassembled WGS sequence"/>
</dbReference>
<dbReference type="InterPro" id="IPR041228">
    <property type="entry name" value="Dynein_C"/>
</dbReference>
<dbReference type="GO" id="GO:0045505">
    <property type="term" value="F:dynein intermediate chain binding"/>
    <property type="evidence" value="ECO:0007669"/>
    <property type="project" value="InterPro"/>
</dbReference>